<dbReference type="InterPro" id="IPR012337">
    <property type="entry name" value="RNaseH-like_sf"/>
</dbReference>
<sequence>MAAARHLVVVYVVTAGQHGEGLGCDEQEIVMLTWLVVDTINNKVVAVQQHIVKPRCSDINDNLLSDICKNEIGLADDVIKNGQPLEQVLDQLDQFVRTKFDNNLGRTFHLITDGQLHLRQVIHPETCQKNILLPDYYSTFFDLRKEFGKFYSTEDIYSIQDMLKFLLSF</sequence>
<dbReference type="AlphaFoldDB" id="A0A1W7RAM2"/>
<reference evidence="1" key="1">
    <citation type="submission" date="2016-11" db="EMBL/GenBank/DDBJ databases">
        <title>Venom-gland transcriptomics and venom proteomics of the black-back scorpion (Hadrurus spadix) reveal detectability challenges and an unexplored realm of animal toxin diversity.</title>
        <authorList>
            <person name="Rokyta D.R."/>
            <person name="Ward M.J."/>
        </authorList>
    </citation>
    <scope>NUCLEOTIDE SEQUENCE</scope>
    <source>
        <tissue evidence="1">Venom gland</tissue>
    </source>
</reference>
<dbReference type="InterPro" id="IPR036397">
    <property type="entry name" value="RNaseH_sf"/>
</dbReference>
<dbReference type="EMBL" id="GFAH01000223">
    <property type="protein sequence ID" value="JAV48166.1"/>
    <property type="molecule type" value="Transcribed_RNA"/>
</dbReference>
<organism evidence="1">
    <name type="scientific">Hadrurus spadix</name>
    <dbReference type="NCBI Taxonomy" id="141984"/>
    <lineage>
        <taxon>Eukaryota</taxon>
        <taxon>Metazoa</taxon>
        <taxon>Ecdysozoa</taxon>
        <taxon>Arthropoda</taxon>
        <taxon>Chelicerata</taxon>
        <taxon>Arachnida</taxon>
        <taxon>Scorpiones</taxon>
        <taxon>Iurida</taxon>
        <taxon>Iuroidea</taxon>
        <taxon>Hadrurus</taxon>
    </lineage>
</organism>
<dbReference type="InterPro" id="IPR051274">
    <property type="entry name" value="3-5_Exoribonuclease"/>
</dbReference>
<protein>
    <submittedName>
        <fullName evidence="1">Epithelial splicing regulatory protein 1</fullName>
    </submittedName>
</protein>
<dbReference type="PANTHER" id="PTHR23044">
    <property type="entry name" value="3'-5' EXONUCLEASE ERI1-RELATED"/>
    <property type="match status" value="1"/>
</dbReference>
<proteinExistence type="predicted"/>
<dbReference type="PANTHER" id="PTHR23044:SF61">
    <property type="entry name" value="3'-5' EXORIBONUCLEASE 1-RELATED"/>
    <property type="match status" value="1"/>
</dbReference>
<dbReference type="GO" id="GO:0003676">
    <property type="term" value="F:nucleic acid binding"/>
    <property type="evidence" value="ECO:0007669"/>
    <property type="project" value="InterPro"/>
</dbReference>
<evidence type="ECO:0000313" key="1">
    <source>
        <dbReference type="EMBL" id="JAV48166.1"/>
    </source>
</evidence>
<accession>A0A1W7RAM2</accession>
<dbReference type="Gene3D" id="3.30.420.10">
    <property type="entry name" value="Ribonuclease H-like superfamily/Ribonuclease H"/>
    <property type="match status" value="1"/>
</dbReference>
<name>A0A1W7RAM2_9SCOR</name>
<dbReference type="SUPFAM" id="SSF53098">
    <property type="entry name" value="Ribonuclease H-like"/>
    <property type="match status" value="1"/>
</dbReference>